<gene>
    <name evidence="1" type="ORF">TNCT_491311</name>
</gene>
<dbReference type="AlphaFoldDB" id="A0A8X6F5U6"/>
<comment type="caution">
    <text evidence="1">The sequence shown here is derived from an EMBL/GenBank/DDBJ whole genome shotgun (WGS) entry which is preliminary data.</text>
</comment>
<accession>A0A8X6F5U6</accession>
<reference evidence="1" key="1">
    <citation type="submission" date="2020-07" db="EMBL/GenBank/DDBJ databases">
        <title>Multicomponent nature underlies the extraordinary mechanical properties of spider dragline silk.</title>
        <authorList>
            <person name="Kono N."/>
            <person name="Nakamura H."/>
            <person name="Mori M."/>
            <person name="Yoshida Y."/>
            <person name="Ohtoshi R."/>
            <person name="Malay A.D."/>
            <person name="Moran D.A.P."/>
            <person name="Tomita M."/>
            <person name="Numata K."/>
            <person name="Arakawa K."/>
        </authorList>
    </citation>
    <scope>NUCLEOTIDE SEQUENCE</scope>
</reference>
<dbReference type="OrthoDB" id="10558246at2759"/>
<dbReference type="Proteomes" id="UP000887116">
    <property type="component" value="Unassembled WGS sequence"/>
</dbReference>
<sequence>MHSSNSEMYAHFNENIPVVTNAVENKPLIVKDSIPQQTRFNQFNLNPNKYSERNPRNSDSVIRSSRVYEEPKEGDVGCAGERDSNILESTADGMFETNCSRLNRQTLVAQIPKFRLAFIALNVRECSSNMNPMLITDSESWQMYFK</sequence>
<proteinExistence type="predicted"/>
<protein>
    <submittedName>
        <fullName evidence="1">Uncharacterized protein</fullName>
    </submittedName>
</protein>
<evidence type="ECO:0000313" key="1">
    <source>
        <dbReference type="EMBL" id="GFQ71182.1"/>
    </source>
</evidence>
<organism evidence="1 2">
    <name type="scientific">Trichonephila clavata</name>
    <name type="common">Joro spider</name>
    <name type="synonym">Nephila clavata</name>
    <dbReference type="NCBI Taxonomy" id="2740835"/>
    <lineage>
        <taxon>Eukaryota</taxon>
        <taxon>Metazoa</taxon>
        <taxon>Ecdysozoa</taxon>
        <taxon>Arthropoda</taxon>
        <taxon>Chelicerata</taxon>
        <taxon>Arachnida</taxon>
        <taxon>Araneae</taxon>
        <taxon>Araneomorphae</taxon>
        <taxon>Entelegynae</taxon>
        <taxon>Araneoidea</taxon>
        <taxon>Nephilidae</taxon>
        <taxon>Trichonephila</taxon>
    </lineage>
</organism>
<evidence type="ECO:0000313" key="2">
    <source>
        <dbReference type="Proteomes" id="UP000887116"/>
    </source>
</evidence>
<dbReference type="EMBL" id="BMAO01020987">
    <property type="protein sequence ID" value="GFQ71182.1"/>
    <property type="molecule type" value="Genomic_DNA"/>
</dbReference>
<name>A0A8X6F5U6_TRICU</name>
<keyword evidence="2" id="KW-1185">Reference proteome</keyword>